<organism evidence="2">
    <name type="scientific">Kingella negevensis</name>
    <dbReference type="NCBI Taxonomy" id="1522312"/>
    <lineage>
        <taxon>Bacteria</taxon>
        <taxon>Pseudomonadati</taxon>
        <taxon>Pseudomonadota</taxon>
        <taxon>Betaproteobacteria</taxon>
        <taxon>Neisseriales</taxon>
        <taxon>Neisseriaceae</taxon>
        <taxon>Kingella</taxon>
    </lineage>
</organism>
<evidence type="ECO:0000313" key="2">
    <source>
        <dbReference type="EMBL" id="SMQ12112.1"/>
    </source>
</evidence>
<reference evidence="4" key="2">
    <citation type="submission" date="2017-06" db="EMBL/GenBank/DDBJ databases">
        <authorList>
            <person name="Laurent S."/>
        </authorList>
    </citation>
    <scope>NUCLEOTIDE SEQUENCE [LARGE SCALE GENOMIC DNA]</scope>
</reference>
<name>A0A238HFG6_9NEIS</name>
<dbReference type="EMBL" id="FXUV02000017">
    <property type="protein sequence ID" value="SNB63173.1"/>
    <property type="molecule type" value="Genomic_DNA"/>
</dbReference>
<dbReference type="AlphaFoldDB" id="A0A238HFG6"/>
<dbReference type="Gene3D" id="3.40.50.300">
    <property type="entry name" value="P-loop containing nucleotide triphosphate hydrolases"/>
    <property type="match status" value="1"/>
</dbReference>
<dbReference type="STRING" id="1522312.GCA_900177895_01541"/>
<evidence type="ECO:0000313" key="3">
    <source>
        <dbReference type="EMBL" id="SNB63173.1"/>
    </source>
</evidence>
<dbReference type="SUPFAM" id="SSF52540">
    <property type="entry name" value="P-loop containing nucleoside triphosphate hydrolases"/>
    <property type="match status" value="1"/>
</dbReference>
<protein>
    <recommendedName>
        <fullName evidence="1">CobQ/CobB/MinD/ParA nucleotide binding domain-containing protein</fullName>
    </recommendedName>
</protein>
<reference evidence="3" key="3">
    <citation type="submission" date="2017-06" db="EMBL/GenBank/DDBJ databases">
        <authorList>
            <person name="Kim H.J."/>
            <person name="Triplett B.A."/>
        </authorList>
    </citation>
    <scope>NUCLEOTIDE SEQUENCE [LARGE SCALE GENOMIC DNA]</scope>
    <source>
        <strain evidence="3">Kingella_eburonensis</strain>
    </source>
</reference>
<reference evidence="2" key="1">
    <citation type="submission" date="2017-05" db="EMBL/GenBank/DDBJ databases">
        <authorList>
            <person name="Song R."/>
            <person name="Chenine A.L."/>
            <person name="Ruprecht R.M."/>
        </authorList>
    </citation>
    <scope>NUCLEOTIDE SEQUENCE</scope>
    <source>
        <strain evidence="2">Kingella_eburonensis</strain>
    </source>
</reference>
<dbReference type="EMBL" id="FXUV01000015">
    <property type="protein sequence ID" value="SMQ12112.1"/>
    <property type="molecule type" value="Genomic_DNA"/>
</dbReference>
<evidence type="ECO:0000313" key="4">
    <source>
        <dbReference type="Proteomes" id="UP000215450"/>
    </source>
</evidence>
<keyword evidence="4" id="KW-1185">Reference proteome</keyword>
<dbReference type="InterPro" id="IPR002586">
    <property type="entry name" value="CobQ/CobB/MinD/ParA_Nub-bd_dom"/>
</dbReference>
<feature type="domain" description="CobQ/CobB/MinD/ParA nucleotide binding" evidence="1">
    <location>
        <begin position="10"/>
        <end position="197"/>
    </location>
</feature>
<gene>
    <name evidence="3" type="ORF">KEBURONENSIS_01045</name>
    <name evidence="2" type="ORF">KEBURONENSIS_01121</name>
</gene>
<dbReference type="Proteomes" id="UP000215450">
    <property type="component" value="Unassembled WGS sequence"/>
</dbReference>
<dbReference type="InterPro" id="IPR027417">
    <property type="entry name" value="P-loop_NTPase"/>
</dbReference>
<dbReference type="Pfam" id="PF01656">
    <property type="entry name" value="CbiA"/>
    <property type="match status" value="1"/>
</dbReference>
<accession>A0A238HFG6</accession>
<proteinExistence type="predicted"/>
<sequence>MIMKEVHFTMQGKGGAGKSFITSILAQYLKKRIGDKNVTCFDTDPINPTLSRYAALNPTIIHLLEDGKINSRHFDELMEIIETQDGIGVVDTGAGTFVPLMYYFSENHIAEYLFDCEVNLVVHVPIVGGQAFNDCLVVLDQIMSSMGCDVVIWLNHFQGKIPNFTETKVYQENKERIIGIMEIQNKDSDTFGKDLETMTKMNLTFDEVQNSNVFKGMERNRLKHFAREMFEALDNIPFIATLKDDDEPTA</sequence>
<evidence type="ECO:0000259" key="1">
    <source>
        <dbReference type="Pfam" id="PF01656"/>
    </source>
</evidence>